<accession>A0AAN0JK20</accession>
<evidence type="ECO:0000313" key="2">
    <source>
        <dbReference type="Proteomes" id="UP000007879"/>
    </source>
</evidence>
<dbReference type="KEGG" id="aqu:100635411"/>
<dbReference type="Proteomes" id="UP000007879">
    <property type="component" value="Unassembled WGS sequence"/>
</dbReference>
<name>A0AAN0JK20_AMPQE</name>
<protein>
    <submittedName>
        <fullName evidence="1">Uncharacterized protein</fullName>
    </submittedName>
</protein>
<dbReference type="AlphaFoldDB" id="A0AAN0JK20"/>
<dbReference type="EnsemblMetazoa" id="XM_020001755.1">
    <property type="protein sequence ID" value="XP_019857314.1"/>
    <property type="gene ID" value="LOC100635411"/>
</dbReference>
<dbReference type="RefSeq" id="XP_019857314.1">
    <property type="nucleotide sequence ID" value="XM_020001755.1"/>
</dbReference>
<dbReference type="GeneID" id="100635411"/>
<keyword evidence="2" id="KW-1185">Reference proteome</keyword>
<organism evidence="1 2">
    <name type="scientific">Amphimedon queenslandica</name>
    <name type="common">Sponge</name>
    <dbReference type="NCBI Taxonomy" id="400682"/>
    <lineage>
        <taxon>Eukaryota</taxon>
        <taxon>Metazoa</taxon>
        <taxon>Porifera</taxon>
        <taxon>Demospongiae</taxon>
        <taxon>Heteroscleromorpha</taxon>
        <taxon>Haplosclerida</taxon>
        <taxon>Niphatidae</taxon>
        <taxon>Amphimedon</taxon>
    </lineage>
</organism>
<evidence type="ECO:0000313" key="1">
    <source>
        <dbReference type="EnsemblMetazoa" id="XP_019857314.1"/>
    </source>
</evidence>
<reference evidence="2" key="1">
    <citation type="journal article" date="2010" name="Nature">
        <title>The Amphimedon queenslandica genome and the evolution of animal complexity.</title>
        <authorList>
            <person name="Srivastava M."/>
            <person name="Simakov O."/>
            <person name="Chapman J."/>
            <person name="Fahey B."/>
            <person name="Gauthier M.E."/>
            <person name="Mitros T."/>
            <person name="Richards G.S."/>
            <person name="Conaco C."/>
            <person name="Dacre M."/>
            <person name="Hellsten U."/>
            <person name="Larroux C."/>
            <person name="Putnam N.H."/>
            <person name="Stanke M."/>
            <person name="Adamska M."/>
            <person name="Darling A."/>
            <person name="Degnan S.M."/>
            <person name="Oakley T.H."/>
            <person name="Plachetzki D.C."/>
            <person name="Zhai Y."/>
            <person name="Adamski M."/>
            <person name="Calcino A."/>
            <person name="Cummins S.F."/>
            <person name="Goodstein D.M."/>
            <person name="Harris C."/>
            <person name="Jackson D.J."/>
            <person name="Leys S.P."/>
            <person name="Shu S."/>
            <person name="Woodcroft B.J."/>
            <person name="Vervoort M."/>
            <person name="Kosik K.S."/>
            <person name="Manning G."/>
            <person name="Degnan B.M."/>
            <person name="Rokhsar D.S."/>
        </authorList>
    </citation>
    <scope>NUCLEOTIDE SEQUENCE [LARGE SCALE GENOMIC DNA]</scope>
</reference>
<reference evidence="1" key="2">
    <citation type="submission" date="2024-06" db="UniProtKB">
        <authorList>
            <consortium name="EnsemblMetazoa"/>
        </authorList>
    </citation>
    <scope>IDENTIFICATION</scope>
</reference>
<proteinExistence type="predicted"/>
<sequence length="135" mass="14950">MVTTERSNITSITSKIINDDTEVELRNTNNLQSTGLELYAVSTAGGQSIESQYSVIRKGDIMEYEKVPPPIPPHYNYNEINDEENGQSPIYSTVNANQVESANKVLLYADVMIVPKDSRPQCPPTSVQPVTYAVI</sequence>